<dbReference type="PANTHER" id="PTHR32196">
    <property type="entry name" value="ABC TRANSPORTER PERMEASE PROTEIN YPHD-RELATED-RELATED"/>
    <property type="match status" value="1"/>
</dbReference>
<comment type="caution">
    <text evidence="9">The sequence shown here is derived from an EMBL/GenBank/DDBJ whole genome shotgun (WGS) entry which is preliminary data.</text>
</comment>
<reference evidence="9 10" key="1">
    <citation type="journal article" date="2020" name="Science">
        <title>Unexpected conservation and global transmission of agrobacterial virulence plasmids.</title>
        <authorList>
            <person name="Weisberg A.J."/>
            <person name="Davis E.W. 2nd"/>
            <person name="Tabima J."/>
            <person name="Belcher M.S."/>
            <person name="Miller M."/>
            <person name="Kuo C.H."/>
            <person name="Loper J.E."/>
            <person name="Grunwald N.J."/>
            <person name="Putnam M.L."/>
            <person name="Chang J.H."/>
        </authorList>
    </citation>
    <scope>NUCLEOTIDE SEQUENCE [LARGE SCALE GENOMIC DNA]</scope>
    <source>
        <strain evidence="9 10">A19/93</strain>
    </source>
</reference>
<feature type="transmembrane region" description="Helical" evidence="8">
    <location>
        <begin position="315"/>
        <end position="332"/>
    </location>
</feature>
<keyword evidence="7 8" id="KW-0472">Membrane</keyword>
<accession>A0ABX2JAH0</accession>
<evidence type="ECO:0000256" key="5">
    <source>
        <dbReference type="ARBA" id="ARBA00022692"/>
    </source>
</evidence>
<organism evidence="9 10">
    <name type="scientific">Agrobacterium rubi</name>
    <dbReference type="NCBI Taxonomy" id="28099"/>
    <lineage>
        <taxon>Bacteria</taxon>
        <taxon>Pseudomonadati</taxon>
        <taxon>Pseudomonadota</taxon>
        <taxon>Alphaproteobacteria</taxon>
        <taxon>Hyphomicrobiales</taxon>
        <taxon>Rhizobiaceae</taxon>
        <taxon>Rhizobium/Agrobacterium group</taxon>
        <taxon>Agrobacterium</taxon>
    </lineage>
</organism>
<dbReference type="InterPro" id="IPR001851">
    <property type="entry name" value="ABC_transp_permease"/>
</dbReference>
<dbReference type="Proteomes" id="UP000822331">
    <property type="component" value="Unassembled WGS sequence"/>
</dbReference>
<keyword evidence="3" id="KW-1003">Cell membrane</keyword>
<feature type="transmembrane region" description="Helical" evidence="8">
    <location>
        <begin position="235"/>
        <end position="253"/>
    </location>
</feature>
<name>A0ABX2JAH0_9HYPH</name>
<dbReference type="RefSeq" id="WP_174003585.1">
    <property type="nucleotide sequence ID" value="NZ_JAAMCP010000017.1"/>
</dbReference>
<feature type="transmembrane region" description="Helical" evidence="8">
    <location>
        <begin position="146"/>
        <end position="166"/>
    </location>
</feature>
<keyword evidence="4" id="KW-0997">Cell inner membrane</keyword>
<proteinExistence type="predicted"/>
<evidence type="ECO:0000256" key="3">
    <source>
        <dbReference type="ARBA" id="ARBA00022475"/>
    </source>
</evidence>
<evidence type="ECO:0000256" key="7">
    <source>
        <dbReference type="ARBA" id="ARBA00023136"/>
    </source>
</evidence>
<evidence type="ECO:0000256" key="2">
    <source>
        <dbReference type="ARBA" id="ARBA00022448"/>
    </source>
</evidence>
<dbReference type="CDD" id="cd06579">
    <property type="entry name" value="TM_PBP1_transp_AraH_like"/>
    <property type="match status" value="1"/>
</dbReference>
<feature type="transmembrane region" description="Helical" evidence="8">
    <location>
        <begin position="115"/>
        <end position="139"/>
    </location>
</feature>
<evidence type="ECO:0000256" key="6">
    <source>
        <dbReference type="ARBA" id="ARBA00022989"/>
    </source>
</evidence>
<feature type="transmembrane region" description="Helical" evidence="8">
    <location>
        <begin position="186"/>
        <end position="206"/>
    </location>
</feature>
<protein>
    <submittedName>
        <fullName evidence="9">ABC transporter permease</fullName>
    </submittedName>
</protein>
<evidence type="ECO:0000313" key="10">
    <source>
        <dbReference type="Proteomes" id="UP000822331"/>
    </source>
</evidence>
<feature type="transmembrane region" description="Helical" evidence="8">
    <location>
        <begin position="265"/>
        <end position="284"/>
    </location>
</feature>
<evidence type="ECO:0000256" key="8">
    <source>
        <dbReference type="SAM" id="Phobius"/>
    </source>
</evidence>
<sequence length="336" mass="34767">MLDPARGKIMFEAVLGTRARGGFIIRKDLVAKVLPPVILIAIFLGFGIAEGRVLLPENLLNIVIQTSYLSIFAIAQTIVLVTRGFDLSLGGIVSVVSVTTALALTSLGLGGDTLAVFAGLLCGLMFGVIAGSFNGMLVAQFHVNPFIATLGTYNICLGIATTVSSGRPVFNLPEDFAIWTYSGDLFGLPIPVLVVAIVGLLVYVLFSHTTLGRAFFIIGSNERAAVVAGLPTRRIIIAAYTLSAVATAIGAILLTGRTGSGEPSLGGTLTLQSIAAAVIGGVSLRGGRGSVAAALFGALFVTVLANGMNLTQINGYVQMIVLGVTVILSATLDRFR</sequence>
<feature type="transmembrane region" description="Helical" evidence="8">
    <location>
        <begin position="60"/>
        <end position="82"/>
    </location>
</feature>
<keyword evidence="6 8" id="KW-1133">Transmembrane helix</keyword>
<dbReference type="EMBL" id="JAAMCP010000017">
    <property type="protein sequence ID" value="NTF39725.1"/>
    <property type="molecule type" value="Genomic_DNA"/>
</dbReference>
<comment type="subcellular location">
    <subcellularLocation>
        <location evidence="1">Cell membrane</location>
        <topology evidence="1">Multi-pass membrane protein</topology>
    </subcellularLocation>
</comment>
<gene>
    <name evidence="9" type="ORF">G6L72_23845</name>
</gene>
<keyword evidence="5 8" id="KW-0812">Transmembrane</keyword>
<evidence type="ECO:0000313" key="9">
    <source>
        <dbReference type="EMBL" id="NTF39725.1"/>
    </source>
</evidence>
<dbReference type="PANTHER" id="PTHR32196:SF21">
    <property type="entry name" value="ABC TRANSPORTER PERMEASE PROTEIN YPHD-RELATED"/>
    <property type="match status" value="1"/>
</dbReference>
<evidence type="ECO:0000256" key="4">
    <source>
        <dbReference type="ARBA" id="ARBA00022519"/>
    </source>
</evidence>
<feature type="transmembrane region" description="Helical" evidence="8">
    <location>
        <begin position="89"/>
        <end position="109"/>
    </location>
</feature>
<evidence type="ECO:0000256" key="1">
    <source>
        <dbReference type="ARBA" id="ARBA00004651"/>
    </source>
</evidence>
<dbReference type="Pfam" id="PF02653">
    <property type="entry name" value="BPD_transp_2"/>
    <property type="match status" value="1"/>
</dbReference>
<keyword evidence="2" id="KW-0813">Transport</keyword>
<feature type="transmembrane region" description="Helical" evidence="8">
    <location>
        <begin position="291"/>
        <end position="309"/>
    </location>
</feature>
<feature type="transmembrane region" description="Helical" evidence="8">
    <location>
        <begin position="29"/>
        <end position="48"/>
    </location>
</feature>
<keyword evidence="10" id="KW-1185">Reference proteome</keyword>